<keyword evidence="3" id="KW-1185">Reference proteome</keyword>
<organism evidence="2 3">
    <name type="scientific">Fusarium venenatum</name>
    <dbReference type="NCBI Taxonomy" id="56646"/>
    <lineage>
        <taxon>Eukaryota</taxon>
        <taxon>Fungi</taxon>
        <taxon>Dikarya</taxon>
        <taxon>Ascomycota</taxon>
        <taxon>Pezizomycotina</taxon>
        <taxon>Sordariomycetes</taxon>
        <taxon>Hypocreomycetidae</taxon>
        <taxon>Hypocreales</taxon>
        <taxon>Nectriaceae</taxon>
        <taxon>Fusarium</taxon>
    </lineage>
</organism>
<reference evidence="3" key="1">
    <citation type="submission" date="2014-10" db="EMBL/GenBank/DDBJ databases">
        <authorList>
            <person name="King R."/>
        </authorList>
    </citation>
    <scope>NUCLEOTIDE SEQUENCE [LARGE SCALE GENOMIC DNA]</scope>
    <source>
        <strain evidence="3">A3/5</strain>
    </source>
</reference>
<dbReference type="EMBL" id="LN649230">
    <property type="protein sequence ID" value="CEI62736.1"/>
    <property type="molecule type" value="Genomic_DNA"/>
</dbReference>
<protein>
    <submittedName>
        <fullName evidence="2">Uncharacterized protein</fullName>
    </submittedName>
</protein>
<proteinExistence type="predicted"/>
<accession>A0A2L2TI77</accession>
<name>A0A2L2TI77_9HYPO</name>
<evidence type="ECO:0000256" key="1">
    <source>
        <dbReference type="SAM" id="MobiDB-lite"/>
    </source>
</evidence>
<evidence type="ECO:0000313" key="2">
    <source>
        <dbReference type="EMBL" id="CEI62736.1"/>
    </source>
</evidence>
<sequence length="91" mass="10129">MIGYDGHASAQTKLQGQGPKPNGSSKEDVGNTFIVTYGIQRGNSVESKMYHNGAQKFVTFSHRRQAADGKSGNSEWMQRHWHVIVKVLIEI</sequence>
<dbReference type="Proteomes" id="UP000245910">
    <property type="component" value="Chromosome II"/>
</dbReference>
<evidence type="ECO:0000313" key="3">
    <source>
        <dbReference type="Proteomes" id="UP000245910"/>
    </source>
</evidence>
<dbReference type="AlphaFoldDB" id="A0A2L2TI77"/>
<feature type="region of interest" description="Disordered" evidence="1">
    <location>
        <begin position="1"/>
        <end position="29"/>
    </location>
</feature>